<comment type="caution">
    <text evidence="2">The sequence shown here is derived from an EMBL/GenBank/DDBJ whole genome shotgun (WGS) entry which is preliminary data.</text>
</comment>
<reference evidence="2 3" key="1">
    <citation type="journal article" date="2023" name="Hortic Res">
        <title>Pangenome of water caltrop reveals structural variations and asymmetric subgenome divergence after allopolyploidization.</title>
        <authorList>
            <person name="Zhang X."/>
            <person name="Chen Y."/>
            <person name="Wang L."/>
            <person name="Yuan Y."/>
            <person name="Fang M."/>
            <person name="Shi L."/>
            <person name="Lu R."/>
            <person name="Comes H.P."/>
            <person name="Ma Y."/>
            <person name="Chen Y."/>
            <person name="Huang G."/>
            <person name="Zhou Y."/>
            <person name="Zheng Z."/>
            <person name="Qiu Y."/>
        </authorList>
    </citation>
    <scope>NUCLEOTIDE SEQUENCE [LARGE SCALE GENOMIC DNA]</scope>
    <source>
        <strain evidence="2">F231</strain>
    </source>
</reference>
<feature type="region of interest" description="Disordered" evidence="1">
    <location>
        <begin position="262"/>
        <end position="282"/>
    </location>
</feature>
<keyword evidence="3" id="KW-1185">Reference proteome</keyword>
<dbReference type="InterPro" id="IPR019188">
    <property type="entry name" value="SNAPC1"/>
</dbReference>
<dbReference type="GO" id="GO:0042795">
    <property type="term" value="P:snRNA transcription by RNA polymerase II"/>
    <property type="evidence" value="ECO:0007669"/>
    <property type="project" value="TreeGrafter"/>
</dbReference>
<proteinExistence type="predicted"/>
<feature type="region of interest" description="Disordered" evidence="1">
    <location>
        <begin position="332"/>
        <end position="355"/>
    </location>
</feature>
<feature type="region of interest" description="Disordered" evidence="1">
    <location>
        <begin position="294"/>
        <end position="320"/>
    </location>
</feature>
<dbReference type="GO" id="GO:0042796">
    <property type="term" value="P:snRNA transcription by RNA polymerase III"/>
    <property type="evidence" value="ECO:0007669"/>
    <property type="project" value="TreeGrafter"/>
</dbReference>
<dbReference type="AlphaFoldDB" id="A0AAN7M851"/>
<dbReference type="PANTHER" id="PTHR15131">
    <property type="entry name" value="SMALL NUCLEAR RNA ACTIVATING COMPLEX, POLYPEPTIDE 1"/>
    <property type="match status" value="1"/>
</dbReference>
<evidence type="ECO:0000313" key="3">
    <source>
        <dbReference type="Proteomes" id="UP001346149"/>
    </source>
</evidence>
<dbReference type="Pfam" id="PF09808">
    <property type="entry name" value="SNAPC1"/>
    <property type="match status" value="1"/>
</dbReference>
<sequence>MAVTMDMSPMKKDIDELIDEFAQGESTSFSDMKRVWASKKFTLIYDATPNPGYSSASNVAFFMQSLFAHCLGNYVASSLSLSHRLGGFYCLYCLHELQPIKPHYMIYICLRDLKNIKELVTAAKERGIAVVLTIVKRMLERNMFLFGAVDVNEISFTERINHLTGLQNARVQFAYEKLFATTPIERVLHMDMGLEEDIKNIDKMLSEYAESKTLAIEEGRPFVDVQDLEHTIKVKSQYRNAVEEIAEEWIIEREKFYGKTGLSLPSTDKEQLPLPSSEGDDHLDYEHELERLLSRGSKKNGSPRSIEDQLPQPYGQEDDLDFELELEDILSECSEQNGSPHFEDEQLPPPLEQEDDIHFEFELEDILSEDNE</sequence>
<evidence type="ECO:0000256" key="1">
    <source>
        <dbReference type="SAM" id="MobiDB-lite"/>
    </source>
</evidence>
<gene>
    <name evidence="2" type="ORF">SAY86_021121</name>
</gene>
<evidence type="ECO:0000313" key="2">
    <source>
        <dbReference type="EMBL" id="KAK4800634.1"/>
    </source>
</evidence>
<accession>A0AAN7M851</accession>
<dbReference type="Proteomes" id="UP001346149">
    <property type="component" value="Unassembled WGS sequence"/>
</dbReference>
<dbReference type="GO" id="GO:0043565">
    <property type="term" value="F:sequence-specific DNA binding"/>
    <property type="evidence" value="ECO:0007669"/>
    <property type="project" value="TreeGrafter"/>
</dbReference>
<protein>
    <submittedName>
        <fullName evidence="2">Uncharacterized protein</fullName>
    </submittedName>
</protein>
<dbReference type="PANTHER" id="PTHR15131:SF3">
    <property type="entry name" value="SNRNA-ACTIVATING PROTEIN COMPLEX SUBUNIT 1"/>
    <property type="match status" value="1"/>
</dbReference>
<dbReference type="GO" id="GO:0019185">
    <property type="term" value="C:snRNA-activating protein complex"/>
    <property type="evidence" value="ECO:0007669"/>
    <property type="project" value="TreeGrafter"/>
</dbReference>
<name>A0AAN7M851_TRANT</name>
<organism evidence="2 3">
    <name type="scientific">Trapa natans</name>
    <name type="common">Water chestnut</name>
    <dbReference type="NCBI Taxonomy" id="22666"/>
    <lineage>
        <taxon>Eukaryota</taxon>
        <taxon>Viridiplantae</taxon>
        <taxon>Streptophyta</taxon>
        <taxon>Embryophyta</taxon>
        <taxon>Tracheophyta</taxon>
        <taxon>Spermatophyta</taxon>
        <taxon>Magnoliopsida</taxon>
        <taxon>eudicotyledons</taxon>
        <taxon>Gunneridae</taxon>
        <taxon>Pentapetalae</taxon>
        <taxon>rosids</taxon>
        <taxon>malvids</taxon>
        <taxon>Myrtales</taxon>
        <taxon>Lythraceae</taxon>
        <taxon>Trapa</taxon>
    </lineage>
</organism>
<dbReference type="EMBL" id="JAXQNO010000003">
    <property type="protein sequence ID" value="KAK4800634.1"/>
    <property type="molecule type" value="Genomic_DNA"/>
</dbReference>